<evidence type="ECO:0000313" key="2">
    <source>
        <dbReference type="Proteomes" id="UP000585474"/>
    </source>
</evidence>
<dbReference type="EMBL" id="BJWL01000004">
    <property type="protein sequence ID" value="GFY85508.1"/>
    <property type="molecule type" value="Genomic_DNA"/>
</dbReference>
<proteinExistence type="predicted"/>
<organism evidence="1 2">
    <name type="scientific">Actinidia rufa</name>
    <dbReference type="NCBI Taxonomy" id="165716"/>
    <lineage>
        <taxon>Eukaryota</taxon>
        <taxon>Viridiplantae</taxon>
        <taxon>Streptophyta</taxon>
        <taxon>Embryophyta</taxon>
        <taxon>Tracheophyta</taxon>
        <taxon>Spermatophyta</taxon>
        <taxon>Magnoliopsida</taxon>
        <taxon>eudicotyledons</taxon>
        <taxon>Gunneridae</taxon>
        <taxon>Pentapetalae</taxon>
        <taxon>asterids</taxon>
        <taxon>Ericales</taxon>
        <taxon>Actinidiaceae</taxon>
        <taxon>Actinidia</taxon>
    </lineage>
</organism>
<reference evidence="1 2" key="1">
    <citation type="submission" date="2019-07" db="EMBL/GenBank/DDBJ databases">
        <title>De Novo Assembly of kiwifruit Actinidia rufa.</title>
        <authorList>
            <person name="Sugita-Konishi S."/>
            <person name="Sato K."/>
            <person name="Mori E."/>
            <person name="Abe Y."/>
            <person name="Kisaki G."/>
            <person name="Hamano K."/>
            <person name="Suezawa K."/>
            <person name="Otani M."/>
            <person name="Fukuda T."/>
            <person name="Manabe T."/>
            <person name="Gomi K."/>
            <person name="Tabuchi M."/>
            <person name="Akimitsu K."/>
            <person name="Kataoka I."/>
        </authorList>
    </citation>
    <scope>NUCLEOTIDE SEQUENCE [LARGE SCALE GENOMIC DNA]</scope>
    <source>
        <strain evidence="2">cv. Fuchu</strain>
    </source>
</reference>
<accession>A0A7J0EGA5</accession>
<dbReference type="AlphaFoldDB" id="A0A7J0EGA5"/>
<evidence type="ECO:0000313" key="1">
    <source>
        <dbReference type="EMBL" id="GFY85508.1"/>
    </source>
</evidence>
<dbReference type="Proteomes" id="UP000585474">
    <property type="component" value="Unassembled WGS sequence"/>
</dbReference>
<keyword evidence="2" id="KW-1185">Reference proteome</keyword>
<comment type="caution">
    <text evidence="1">The sequence shown here is derived from an EMBL/GenBank/DDBJ whole genome shotgun (WGS) entry which is preliminary data.</text>
</comment>
<name>A0A7J0EGA5_9ERIC</name>
<dbReference type="OrthoDB" id="671678at2759"/>
<sequence>MRLASTVLPINSSSKYRRLGEASMADEVYQHPPPEESSPQGRLPEVEVPSSLAIELNIMTQGDLDRLRETYSFPLGLRMRLPGKGKTIIFVSASEVAFYEAMLSAGLRFPVHPTIKWILNFYGICPAQLSPNAWQSETGQKYSQGGLQQRQGMEEEIFLHLGRRLGVPFEHSSRGRGRTSFEVMGRVLRSWGTLGGIRVEAEDDIGGRAAASMGDARIIEKEMRRILPHVHDLDLLRWSGEKIRDPFLGPAPSSLSSSSNSRLGSQLDSRLSSELRSDAMSKRIKLSLLAKAIAPLPEAKKNKTDGGAHVIPARPLVLGEGNAAKSIPGEALGPHAFVMASATTAEKILAGVILPADKENVEKFTFDQVVTKVLHILGQGVILGSSLAIRSRDFVESANNHCALAESSKLEMVWAQNQAIELEGATAEANAREAKAAKEVEARYKEVMRLQLRVAELEKTQNFAKGRIIAAFKESKDFQEVVVGSASFYFGDGFNFCKKQLMYQYPQLGIDFEDIEMDHKFLAQVEAKADKKDGEVAEEKEQWED</sequence>
<protein>
    <submittedName>
        <fullName evidence="1">Uncharacterized protein</fullName>
    </submittedName>
</protein>
<gene>
    <name evidence="1" type="ORF">Acr_04g0002460</name>
</gene>